<dbReference type="InterPro" id="IPR004705">
    <property type="entry name" value="Cation/H_exchanger_CPA1_bac"/>
</dbReference>
<evidence type="ECO:0000313" key="13">
    <source>
        <dbReference type="EMBL" id="UON91935.1"/>
    </source>
</evidence>
<dbReference type="GO" id="GO:0051453">
    <property type="term" value="P:regulation of intracellular pH"/>
    <property type="evidence" value="ECO:0007669"/>
    <property type="project" value="TreeGrafter"/>
</dbReference>
<dbReference type="NCBIfam" id="TIGR00831">
    <property type="entry name" value="a_cpa1"/>
    <property type="match status" value="1"/>
</dbReference>
<keyword evidence="6 10" id="KW-0915">Sodium</keyword>
<feature type="transmembrane region" description="Helical" evidence="10">
    <location>
        <begin position="378"/>
        <end position="398"/>
    </location>
</feature>
<evidence type="ECO:0000313" key="12">
    <source>
        <dbReference type="EMBL" id="MCC3272193.1"/>
    </source>
</evidence>
<feature type="transmembrane region" description="Helical" evidence="10">
    <location>
        <begin position="179"/>
        <end position="198"/>
    </location>
</feature>
<dbReference type="EMBL" id="JAJFZT010000003">
    <property type="protein sequence ID" value="MCC3272193.1"/>
    <property type="molecule type" value="Genomic_DNA"/>
</dbReference>
<keyword evidence="10" id="KW-0050">Antiport</keyword>
<keyword evidence="4 10" id="KW-0812">Transmembrane</keyword>
<feature type="domain" description="Cation/H+ exchanger transmembrane" evidence="11">
    <location>
        <begin position="14"/>
        <end position="404"/>
    </location>
</feature>
<dbReference type="Proteomes" id="UP001155145">
    <property type="component" value="Unassembled WGS sequence"/>
</dbReference>
<evidence type="ECO:0000313" key="15">
    <source>
        <dbReference type="Proteomes" id="UP001155145"/>
    </source>
</evidence>
<dbReference type="InterPro" id="IPR038770">
    <property type="entry name" value="Na+/solute_symporter_sf"/>
</dbReference>
<feature type="transmembrane region" description="Helical" evidence="10">
    <location>
        <begin position="83"/>
        <end position="106"/>
    </location>
</feature>
<keyword evidence="14" id="KW-1185">Reference proteome</keyword>
<dbReference type="Gene3D" id="1.20.1530.20">
    <property type="match status" value="1"/>
</dbReference>
<dbReference type="GO" id="GO:0098719">
    <property type="term" value="P:sodium ion import across plasma membrane"/>
    <property type="evidence" value="ECO:0007669"/>
    <property type="project" value="TreeGrafter"/>
</dbReference>
<evidence type="ECO:0000256" key="4">
    <source>
        <dbReference type="ARBA" id="ARBA00022692"/>
    </source>
</evidence>
<keyword evidence="5 10" id="KW-1133">Transmembrane helix</keyword>
<name>A0A9X1M681_9MICC</name>
<evidence type="ECO:0000256" key="5">
    <source>
        <dbReference type="ARBA" id="ARBA00022989"/>
    </source>
</evidence>
<evidence type="ECO:0000256" key="7">
    <source>
        <dbReference type="ARBA" id="ARBA00023065"/>
    </source>
</evidence>
<evidence type="ECO:0000256" key="6">
    <source>
        <dbReference type="ARBA" id="ARBA00023053"/>
    </source>
</evidence>
<accession>A0A9X1M681</accession>
<protein>
    <submittedName>
        <fullName evidence="12">Na+/H+ antiporter</fullName>
    </submittedName>
</protein>
<evidence type="ECO:0000313" key="14">
    <source>
        <dbReference type="Proteomes" id="UP000829758"/>
    </source>
</evidence>
<reference evidence="12" key="1">
    <citation type="submission" date="2021-10" db="EMBL/GenBank/DDBJ databases">
        <title>Novel species in genus Arthrobacter.</title>
        <authorList>
            <person name="Liu Y."/>
        </authorList>
    </citation>
    <scope>NUCLEOTIDE SEQUENCE</scope>
    <source>
        <strain evidence="12">Zg-Y462</strain>
        <strain evidence="14">zg-Y462</strain>
    </source>
</reference>
<evidence type="ECO:0000256" key="1">
    <source>
        <dbReference type="ARBA" id="ARBA00004651"/>
    </source>
</evidence>
<dbReference type="GO" id="GO:0015386">
    <property type="term" value="F:potassium:proton antiporter activity"/>
    <property type="evidence" value="ECO:0007669"/>
    <property type="project" value="TreeGrafter"/>
</dbReference>
<dbReference type="EMBL" id="CP094984">
    <property type="protein sequence ID" value="UON91935.1"/>
    <property type="molecule type" value="Genomic_DNA"/>
</dbReference>
<dbReference type="InterPro" id="IPR006153">
    <property type="entry name" value="Cation/H_exchanger_TM"/>
</dbReference>
<feature type="transmembrane region" description="Helical" evidence="10">
    <location>
        <begin position="147"/>
        <end position="167"/>
    </location>
</feature>
<dbReference type="InterPro" id="IPR018422">
    <property type="entry name" value="Cation/H_exchanger_CPA1"/>
</dbReference>
<evidence type="ECO:0000256" key="10">
    <source>
        <dbReference type="RuleBase" id="RU366002"/>
    </source>
</evidence>
<comment type="similarity">
    <text evidence="10">Belongs to the monovalent cation:proton antiporter 1 (CPA1) transporter (TC 2.A.36) family.</text>
</comment>
<feature type="transmembrane region" description="Helical" evidence="10">
    <location>
        <begin position="344"/>
        <end position="366"/>
    </location>
</feature>
<dbReference type="RefSeq" id="WP_227928283.1">
    <property type="nucleotide sequence ID" value="NZ_CP094984.1"/>
</dbReference>
<dbReference type="Pfam" id="PF00999">
    <property type="entry name" value="Na_H_Exchanger"/>
    <property type="match status" value="1"/>
</dbReference>
<dbReference type="PANTHER" id="PTHR10110:SF86">
    <property type="entry name" value="SODIUM_HYDROGEN EXCHANGER 7"/>
    <property type="match status" value="1"/>
</dbReference>
<dbReference type="AlphaFoldDB" id="A0A9X1M681"/>
<dbReference type="GO" id="GO:0015385">
    <property type="term" value="F:sodium:proton antiporter activity"/>
    <property type="evidence" value="ECO:0007669"/>
    <property type="project" value="InterPro"/>
</dbReference>
<dbReference type="Proteomes" id="UP000829758">
    <property type="component" value="Chromosome"/>
</dbReference>
<feature type="transmembrane region" description="Helical" evidence="10">
    <location>
        <begin position="112"/>
        <end position="135"/>
    </location>
</feature>
<evidence type="ECO:0000256" key="8">
    <source>
        <dbReference type="ARBA" id="ARBA00023136"/>
    </source>
</evidence>
<organism evidence="12 15">
    <name type="scientific">Arthrobacter zhangbolii</name>
    <dbReference type="NCBI Taxonomy" id="2886936"/>
    <lineage>
        <taxon>Bacteria</taxon>
        <taxon>Bacillati</taxon>
        <taxon>Actinomycetota</taxon>
        <taxon>Actinomycetes</taxon>
        <taxon>Micrococcales</taxon>
        <taxon>Micrococcaceae</taxon>
        <taxon>Arthrobacter</taxon>
    </lineage>
</organism>
<keyword evidence="7 10" id="KW-0406">Ion transport</keyword>
<keyword evidence="2 10" id="KW-0813">Transport</keyword>
<gene>
    <name evidence="12" type="ORF">LJ755_05540</name>
    <name evidence="13" type="ORF">MUK71_15375</name>
</gene>
<dbReference type="PANTHER" id="PTHR10110">
    <property type="entry name" value="SODIUM/HYDROGEN EXCHANGER"/>
    <property type="match status" value="1"/>
</dbReference>
<feature type="transmembrane region" description="Helical" evidence="10">
    <location>
        <begin position="6"/>
        <end position="21"/>
    </location>
</feature>
<evidence type="ECO:0000256" key="9">
    <source>
        <dbReference type="ARBA" id="ARBA00023201"/>
    </source>
</evidence>
<feature type="transmembrane region" description="Helical" evidence="10">
    <location>
        <begin position="54"/>
        <end position="71"/>
    </location>
</feature>
<proteinExistence type="inferred from homology"/>
<keyword evidence="8 10" id="KW-0472">Membrane</keyword>
<evidence type="ECO:0000259" key="11">
    <source>
        <dbReference type="Pfam" id="PF00999"/>
    </source>
</evidence>
<comment type="subcellular location">
    <subcellularLocation>
        <location evidence="1 10">Cell membrane</location>
        <topology evidence="1 10">Multi-pass membrane protein</topology>
    </subcellularLocation>
</comment>
<feature type="transmembrane region" description="Helical" evidence="10">
    <location>
        <begin position="261"/>
        <end position="278"/>
    </location>
</feature>
<evidence type="ECO:0000256" key="2">
    <source>
        <dbReference type="ARBA" id="ARBA00022448"/>
    </source>
</evidence>
<dbReference type="GO" id="GO:0005886">
    <property type="term" value="C:plasma membrane"/>
    <property type="evidence" value="ECO:0007669"/>
    <property type="project" value="UniProtKB-SubCell"/>
</dbReference>
<sequence length="531" mass="56165">MFGPELVLILGICVLACNLWADRLRTPAPILLLVAGILLGFFPALRAVQLPPEAVLFLFLPALLYWESLTTPLRDIRRYQRGIVLMSTALVAATAAAVAVVVHALGLPWGPAWVLGAAIAPTDATAVGALARVLPHRNVTLLRAESLINDGTALVVYGVAVSLTVGAEPLDGLEISGMFLLAYAGGIAAGVLTVWAGIKVRRRVRDALPGSVVSILTPFTAFVLAELIGASGVLAVVTAGLGISQSGPGLVPAATRRSLESFWSLSTFMLNGALFVLVGMELQASIRGISGVGELLRGLLAMVVVAAVLVGVRLAFLFLMTSALRTTYRGPLAPRPELGARANVVSALAGFRGAVSLAAVLATPTVLASGAPFPDRGFIIFVATGVIVLTLVVQGPLLPAVVRWAGLPTDAHLYRSERKLAETVASSEALAAMPRTAAHLGIDRDVVAVLRREYQQHLRVLRARGRGDAGTDPAVANQEQYRRLRLALLGQKRATVIRLRNEHRIDDTVLRELQFQLDLEEVRLAPPEAPG</sequence>
<keyword evidence="3 10" id="KW-1003">Cell membrane</keyword>
<feature type="transmembrane region" description="Helical" evidence="10">
    <location>
        <begin position="28"/>
        <end position="48"/>
    </location>
</feature>
<keyword evidence="9 10" id="KW-0739">Sodium transport</keyword>
<evidence type="ECO:0000256" key="3">
    <source>
        <dbReference type="ARBA" id="ARBA00022475"/>
    </source>
</evidence>
<feature type="transmembrane region" description="Helical" evidence="10">
    <location>
        <begin position="299"/>
        <end position="324"/>
    </location>
</feature>
<comment type="function">
    <text evidence="10">Na(+)/H(+) antiporter that extrudes sodium in exchange for external protons.</text>
</comment>